<evidence type="ECO:0000313" key="18">
    <source>
        <dbReference type="Proteomes" id="UP000295793"/>
    </source>
</evidence>
<keyword evidence="13" id="KW-1208">Phospholipid metabolism</keyword>
<evidence type="ECO:0000256" key="9">
    <source>
        <dbReference type="ARBA" id="ARBA00022989"/>
    </source>
</evidence>
<feature type="transmembrane region" description="Helical" evidence="16">
    <location>
        <begin position="207"/>
        <end position="224"/>
    </location>
</feature>
<keyword evidence="6" id="KW-0444">Lipid biosynthesis</keyword>
<dbReference type="GO" id="GO:0012505">
    <property type="term" value="C:endomembrane system"/>
    <property type="evidence" value="ECO:0007669"/>
    <property type="project" value="UniProtKB-SubCell"/>
</dbReference>
<feature type="transmembrane region" description="Helical" evidence="16">
    <location>
        <begin position="114"/>
        <end position="132"/>
    </location>
</feature>
<evidence type="ECO:0000256" key="16">
    <source>
        <dbReference type="SAM" id="Phobius"/>
    </source>
</evidence>
<dbReference type="InterPro" id="IPR000462">
    <property type="entry name" value="CDP-OH_P_trans"/>
</dbReference>
<keyword evidence="9 16" id="KW-1133">Transmembrane helix</keyword>
<evidence type="ECO:0000256" key="10">
    <source>
        <dbReference type="ARBA" id="ARBA00023098"/>
    </source>
</evidence>
<evidence type="ECO:0000256" key="6">
    <source>
        <dbReference type="ARBA" id="ARBA00022516"/>
    </source>
</evidence>
<feature type="transmembrane region" description="Helical" evidence="16">
    <location>
        <begin position="89"/>
        <end position="108"/>
    </location>
</feature>
<evidence type="ECO:0000256" key="8">
    <source>
        <dbReference type="ARBA" id="ARBA00022692"/>
    </source>
</evidence>
<dbReference type="Proteomes" id="UP000295793">
    <property type="component" value="Unassembled WGS sequence"/>
</dbReference>
<dbReference type="GO" id="GO:0016020">
    <property type="term" value="C:membrane"/>
    <property type="evidence" value="ECO:0007669"/>
    <property type="project" value="InterPro"/>
</dbReference>
<dbReference type="OrthoDB" id="9777147at2"/>
<comment type="catalytic activity">
    <reaction evidence="1">
        <text>a CDP-1,2-diacyl-sn-glycerol + L-serine = a 1,2-diacyl-sn-glycero-3-phospho-L-serine + CMP + H(+)</text>
        <dbReference type="Rhea" id="RHEA:16913"/>
        <dbReference type="ChEBI" id="CHEBI:15378"/>
        <dbReference type="ChEBI" id="CHEBI:33384"/>
        <dbReference type="ChEBI" id="CHEBI:57262"/>
        <dbReference type="ChEBI" id="CHEBI:58332"/>
        <dbReference type="ChEBI" id="CHEBI:60377"/>
        <dbReference type="EC" id="2.7.8.8"/>
    </reaction>
</comment>
<dbReference type="InterPro" id="IPR048254">
    <property type="entry name" value="CDP_ALCOHOL_P_TRANSF_CS"/>
</dbReference>
<dbReference type="GO" id="GO:0008654">
    <property type="term" value="P:phospholipid biosynthetic process"/>
    <property type="evidence" value="ECO:0007669"/>
    <property type="project" value="UniProtKB-KW"/>
</dbReference>
<evidence type="ECO:0000256" key="14">
    <source>
        <dbReference type="ARBA" id="ARBA00032361"/>
    </source>
</evidence>
<feature type="transmembrane region" description="Helical" evidence="16">
    <location>
        <begin position="174"/>
        <end position="195"/>
    </location>
</feature>
<dbReference type="InterPro" id="IPR050324">
    <property type="entry name" value="CDP-alcohol_PTase-I"/>
</dbReference>
<evidence type="ECO:0000256" key="2">
    <source>
        <dbReference type="ARBA" id="ARBA00004127"/>
    </source>
</evidence>
<dbReference type="InterPro" id="IPR004533">
    <property type="entry name" value="CDP-diaglyc--ser_O-PTrfase"/>
</dbReference>
<dbReference type="PANTHER" id="PTHR14269:SF61">
    <property type="entry name" value="CDP-DIACYLGLYCEROL--SERINE O-PHOSPHATIDYLTRANSFERASE"/>
    <property type="match status" value="1"/>
</dbReference>
<evidence type="ECO:0000256" key="3">
    <source>
        <dbReference type="ARBA" id="ARBA00010441"/>
    </source>
</evidence>
<dbReference type="Gene3D" id="1.20.120.1760">
    <property type="match status" value="1"/>
</dbReference>
<evidence type="ECO:0000256" key="15">
    <source>
        <dbReference type="RuleBase" id="RU003750"/>
    </source>
</evidence>
<proteinExistence type="inferred from homology"/>
<evidence type="ECO:0000256" key="1">
    <source>
        <dbReference type="ARBA" id="ARBA00000287"/>
    </source>
</evidence>
<gene>
    <name evidence="17" type="ORF">BCF53_1244</name>
</gene>
<dbReference type="PANTHER" id="PTHR14269">
    <property type="entry name" value="CDP-DIACYLGLYCEROL--GLYCEROL-3-PHOSPHATE 3-PHOSPHATIDYLTRANSFERASE-RELATED"/>
    <property type="match status" value="1"/>
</dbReference>
<evidence type="ECO:0000313" key="17">
    <source>
        <dbReference type="EMBL" id="TCS36421.1"/>
    </source>
</evidence>
<comment type="subcellular location">
    <subcellularLocation>
        <location evidence="2">Endomembrane system</location>
        <topology evidence="2">Multi-pass membrane protein</topology>
    </subcellularLocation>
</comment>
<dbReference type="EC" id="2.7.8.8" evidence="4"/>
<keyword evidence="11 16" id="KW-0472">Membrane</keyword>
<dbReference type="InterPro" id="IPR043130">
    <property type="entry name" value="CDP-OH_PTrfase_TM_dom"/>
</dbReference>
<evidence type="ECO:0000256" key="12">
    <source>
        <dbReference type="ARBA" id="ARBA00023209"/>
    </source>
</evidence>
<comment type="caution">
    <text evidence="17">The sequence shown here is derived from an EMBL/GenBank/DDBJ whole genome shotgun (WGS) entry which is preliminary data.</text>
</comment>
<evidence type="ECO:0000256" key="5">
    <source>
        <dbReference type="ARBA" id="ARBA00017171"/>
    </source>
</evidence>
<keyword evidence="7 15" id="KW-0808">Transferase</keyword>
<comment type="similarity">
    <text evidence="3 15">Belongs to the CDP-alcohol phosphatidyltransferase class-I family.</text>
</comment>
<feature type="transmembrane region" description="Helical" evidence="16">
    <location>
        <begin position="144"/>
        <end position="162"/>
    </location>
</feature>
<keyword evidence="10" id="KW-0443">Lipid metabolism</keyword>
<protein>
    <recommendedName>
        <fullName evidence="5">CDP-diacylglycerol--serine O-phosphatidyltransferase</fullName>
        <ecNumber evidence="4">2.7.8.8</ecNumber>
    </recommendedName>
    <alternativeName>
        <fullName evidence="14">Phosphatidylserine synthase</fullName>
    </alternativeName>
</protein>
<keyword evidence="12" id="KW-0594">Phospholipid biosynthesis</keyword>
<reference evidence="17 18" key="1">
    <citation type="submission" date="2019-03" db="EMBL/GenBank/DDBJ databases">
        <title>Genomic Encyclopedia of Archaeal and Bacterial Type Strains, Phase II (KMG-II): from individual species to whole genera.</title>
        <authorList>
            <person name="Goeker M."/>
        </authorList>
    </citation>
    <scope>NUCLEOTIDE SEQUENCE [LARGE SCALE GENOMIC DNA]</scope>
    <source>
        <strain evidence="17 18">DSM 15388</strain>
    </source>
</reference>
<evidence type="ECO:0000256" key="7">
    <source>
        <dbReference type="ARBA" id="ARBA00022679"/>
    </source>
</evidence>
<sequence>MSIEPLHKSEPASAEPIESSTRRGVYLIPNLLTTSALFAGFFSIIASMNGNFISACVAIFVAQLLDGADGRVARMTHTQSEFGAQYDSMSDVMAFGLAPALLAFQWSLQGLDKVGWIAAFIYVAGAALRLARFNTQIGKVDKKYFIGLASPAGAAVIWSTIWSMEKFGISGDQLSWLMVILTPLIGIMMVSPVRYFSFKDISAQRRVPFFALLAIVLVFALVALDPARVLFGFAFTYALHGPVMELWRFVKLKKQKTETSA</sequence>
<keyword evidence="18" id="KW-1185">Reference proteome</keyword>
<keyword evidence="8 16" id="KW-0812">Transmembrane</keyword>
<evidence type="ECO:0000256" key="13">
    <source>
        <dbReference type="ARBA" id="ARBA00023264"/>
    </source>
</evidence>
<organism evidence="17 18">
    <name type="scientific">Reinekea marinisedimentorum</name>
    <dbReference type="NCBI Taxonomy" id="230495"/>
    <lineage>
        <taxon>Bacteria</taxon>
        <taxon>Pseudomonadati</taxon>
        <taxon>Pseudomonadota</taxon>
        <taxon>Gammaproteobacteria</taxon>
        <taxon>Oceanospirillales</taxon>
        <taxon>Saccharospirillaceae</taxon>
        <taxon>Reinekea</taxon>
    </lineage>
</organism>
<dbReference type="GO" id="GO:0003882">
    <property type="term" value="F:CDP-diacylglycerol-serine O-phosphatidyltransferase activity"/>
    <property type="evidence" value="ECO:0007669"/>
    <property type="project" value="UniProtKB-EC"/>
</dbReference>
<dbReference type="PROSITE" id="PS00379">
    <property type="entry name" value="CDP_ALCOHOL_P_TRANSF"/>
    <property type="match status" value="1"/>
</dbReference>
<feature type="transmembrane region" description="Helical" evidence="16">
    <location>
        <begin position="230"/>
        <end position="250"/>
    </location>
</feature>
<dbReference type="Pfam" id="PF01066">
    <property type="entry name" value="CDP-OH_P_transf"/>
    <property type="match status" value="1"/>
</dbReference>
<evidence type="ECO:0000256" key="4">
    <source>
        <dbReference type="ARBA" id="ARBA00013174"/>
    </source>
</evidence>
<dbReference type="EMBL" id="SLZR01000024">
    <property type="protein sequence ID" value="TCS36421.1"/>
    <property type="molecule type" value="Genomic_DNA"/>
</dbReference>
<evidence type="ECO:0000256" key="11">
    <source>
        <dbReference type="ARBA" id="ARBA00023136"/>
    </source>
</evidence>
<name>A0A4R3HW09_9GAMM</name>
<dbReference type="AlphaFoldDB" id="A0A4R3HW09"/>
<dbReference type="NCBIfam" id="TIGR00473">
    <property type="entry name" value="pssA"/>
    <property type="match status" value="1"/>
</dbReference>
<accession>A0A4R3HW09</accession>